<reference evidence="1 2" key="1">
    <citation type="submission" date="2014-12" db="EMBL/GenBank/DDBJ databases">
        <title>Draft Genome Sequences of Five Spore-Forming Food Isolates of Bacillus pumilus.</title>
        <authorList>
            <person name="de Jong A."/>
            <person name="van Heel A.J."/>
            <person name="Montalban-Lopez M."/>
            <person name="Krawczyk A.O."/>
            <person name="Berendsen E.M."/>
            <person name="Wells-Bennik M."/>
            <person name="Kuipers O.P."/>
        </authorList>
    </citation>
    <scope>NUCLEOTIDE SEQUENCE [LARGE SCALE GENOMIC DNA]</scope>
    <source>
        <strain evidence="1 2">B4127</strain>
    </source>
</reference>
<gene>
    <name evidence="1" type="ORF">B4127_2025</name>
</gene>
<dbReference type="Proteomes" id="UP000031978">
    <property type="component" value="Unassembled WGS sequence"/>
</dbReference>
<dbReference type="AlphaFoldDB" id="A0AB34QRZ2"/>
<sequence>MDIVDVFHVELKKAAFIKAAHSLNFRLFQSNHSTFLND</sequence>
<evidence type="ECO:0000313" key="1">
    <source>
        <dbReference type="EMBL" id="KIL14066.1"/>
    </source>
</evidence>
<evidence type="ECO:0000313" key="2">
    <source>
        <dbReference type="Proteomes" id="UP000031978"/>
    </source>
</evidence>
<name>A0AB34QRZ2_BACPU</name>
<organism evidence="1 2">
    <name type="scientific">Bacillus pumilus</name>
    <name type="common">Bacillus mesentericus</name>
    <dbReference type="NCBI Taxonomy" id="1408"/>
    <lineage>
        <taxon>Bacteria</taxon>
        <taxon>Bacillati</taxon>
        <taxon>Bacillota</taxon>
        <taxon>Bacilli</taxon>
        <taxon>Bacillales</taxon>
        <taxon>Bacillaceae</taxon>
        <taxon>Bacillus</taxon>
    </lineage>
</organism>
<proteinExistence type="predicted"/>
<comment type="caution">
    <text evidence="1">The sequence shown here is derived from an EMBL/GenBank/DDBJ whole genome shotgun (WGS) entry which is preliminary data.</text>
</comment>
<accession>A0AB34QRZ2</accession>
<dbReference type="EMBL" id="JXCL01000037">
    <property type="protein sequence ID" value="KIL14066.1"/>
    <property type="molecule type" value="Genomic_DNA"/>
</dbReference>
<protein>
    <submittedName>
        <fullName evidence="1">Uncharacterized protein</fullName>
    </submittedName>
</protein>